<evidence type="ECO:0000313" key="3">
    <source>
        <dbReference type="EMBL" id="TWJ14569.1"/>
    </source>
</evidence>
<gene>
    <name evidence="3" type="ORF">LX16_0254</name>
</gene>
<evidence type="ECO:0000313" key="4">
    <source>
        <dbReference type="Proteomes" id="UP000321617"/>
    </source>
</evidence>
<evidence type="ECO:0000256" key="1">
    <source>
        <dbReference type="SAM" id="SignalP"/>
    </source>
</evidence>
<dbReference type="PANTHER" id="PTHR40446">
    <property type="entry name" value="N-ACETYLGLUCOSAMINE-1-PHOSPHODIESTER ALPHA-N-ACETYLGLUCOSAMINIDASE"/>
    <property type="match status" value="1"/>
</dbReference>
<dbReference type="AlphaFoldDB" id="A0A562V9K9"/>
<accession>A0A562V9K9</accession>
<reference evidence="3 4" key="1">
    <citation type="journal article" date="2013" name="Stand. Genomic Sci.">
        <title>Genomic Encyclopedia of Type Strains, Phase I: The one thousand microbial genomes (KMG-I) project.</title>
        <authorList>
            <person name="Kyrpides N.C."/>
            <person name="Woyke T."/>
            <person name="Eisen J.A."/>
            <person name="Garrity G."/>
            <person name="Lilburn T.G."/>
            <person name="Beck B.J."/>
            <person name="Whitman W.B."/>
            <person name="Hugenholtz P."/>
            <person name="Klenk H.P."/>
        </authorList>
    </citation>
    <scope>NUCLEOTIDE SEQUENCE [LARGE SCALE GENOMIC DNA]</scope>
    <source>
        <strain evidence="3 4">DSM 45044</strain>
    </source>
</reference>
<sequence>MKPLYRRLAVVVATVATLAAAASPAHAGPATDSLDLDFSSPELVSPGVQYRSFTGDTEAGPITGHLLRVDLWHPLVDVGLLYPGEVAATRTVSTMADQAGAVAAVNGDFFNIGQTGAPVGPAIADGEALKGAVPDRQRHGPDMPPGYGNEDGLGITTDGRAVLTDLRVDGKVITEEGGFALDALNQYAITVGGVGVFDSNWGSATRLRATCGTDDNRNAPCSDRTLEVTVTDGVVTDVTETPGSGPIPEDTVVLVARDAGVDELAGLAEGDPVTVEYGLAEEHGHRLDTALGGFPIVADGRVLTGVDEVAMAPRTSVGAGWGGRVLYLVAIDGRGASVGASLATTADIMLAVGARIAVNMDGGGSTTLVAREWGEDEVSVRNTVSGGSERSVPNGLGIFGPAW</sequence>
<dbReference type="InterPro" id="IPR018711">
    <property type="entry name" value="NAGPA"/>
</dbReference>
<dbReference type="OrthoDB" id="9809781at2"/>
<dbReference type="Proteomes" id="UP000321617">
    <property type="component" value="Unassembled WGS sequence"/>
</dbReference>
<comment type="caution">
    <text evidence="3">The sequence shown here is derived from an EMBL/GenBank/DDBJ whole genome shotgun (WGS) entry which is preliminary data.</text>
</comment>
<feature type="domain" description="Phosphodiester glycosidase" evidence="2">
    <location>
        <begin position="226"/>
        <end position="399"/>
    </location>
</feature>
<dbReference type="PANTHER" id="PTHR40446:SF2">
    <property type="entry name" value="N-ACETYLGLUCOSAMINE-1-PHOSPHODIESTER ALPHA-N-ACETYLGLUCOSAMINIDASE"/>
    <property type="match status" value="1"/>
</dbReference>
<keyword evidence="1" id="KW-0732">Signal</keyword>
<dbReference type="Pfam" id="PF09992">
    <property type="entry name" value="NAGPA"/>
    <property type="match status" value="1"/>
</dbReference>
<organism evidence="3 4">
    <name type="scientific">Stackebrandtia albiflava</name>
    <dbReference type="NCBI Taxonomy" id="406432"/>
    <lineage>
        <taxon>Bacteria</taxon>
        <taxon>Bacillati</taxon>
        <taxon>Actinomycetota</taxon>
        <taxon>Actinomycetes</taxon>
        <taxon>Glycomycetales</taxon>
        <taxon>Glycomycetaceae</taxon>
        <taxon>Stackebrandtia</taxon>
    </lineage>
</organism>
<feature type="signal peptide" evidence="1">
    <location>
        <begin position="1"/>
        <end position="27"/>
    </location>
</feature>
<name>A0A562V9K9_9ACTN</name>
<protein>
    <submittedName>
        <fullName evidence="3">Uncharacterized protein DUF2233</fullName>
    </submittedName>
</protein>
<feature type="chain" id="PRO_5022181736" evidence="1">
    <location>
        <begin position="28"/>
        <end position="403"/>
    </location>
</feature>
<keyword evidence="4" id="KW-1185">Reference proteome</keyword>
<evidence type="ECO:0000259" key="2">
    <source>
        <dbReference type="Pfam" id="PF09992"/>
    </source>
</evidence>
<dbReference type="RefSeq" id="WP_147131802.1">
    <property type="nucleotide sequence ID" value="NZ_BAABIJ010000001.1"/>
</dbReference>
<dbReference type="EMBL" id="VLLL01000005">
    <property type="protein sequence ID" value="TWJ14569.1"/>
    <property type="molecule type" value="Genomic_DNA"/>
</dbReference>
<proteinExistence type="predicted"/>